<evidence type="ECO:0000313" key="8">
    <source>
        <dbReference type="EMBL" id="KAJ6255293.1"/>
    </source>
</evidence>
<keyword evidence="5" id="KW-0808">Transferase</keyword>
<comment type="caution">
    <text evidence="7">The sequence shown here is derived from an EMBL/GenBank/DDBJ whole genome shotgun (WGS) entry which is preliminary data.</text>
</comment>
<evidence type="ECO:0000256" key="5">
    <source>
        <dbReference type="RuleBase" id="RU362022"/>
    </source>
</evidence>
<reference evidence="7" key="2">
    <citation type="submission" date="2022-08" db="EMBL/GenBank/DDBJ databases">
        <title>Novel sulphate-reducing endosymbionts in the free-living metamonad Anaeramoeba.</title>
        <authorList>
            <person name="Jerlstrom-Hultqvist J."/>
            <person name="Cepicka I."/>
            <person name="Gallot-Lavallee L."/>
            <person name="Salas-Leiva D."/>
            <person name="Curtis B.A."/>
            <person name="Zahonova K."/>
            <person name="Pipaliya S."/>
            <person name="Dacks J."/>
            <person name="Roger A.J."/>
        </authorList>
    </citation>
    <scope>NUCLEOTIDE SEQUENCE</scope>
    <source>
        <strain evidence="7">Busselton2</strain>
    </source>
</reference>
<dbReference type="EMBL" id="JAOAOG010000006">
    <property type="protein sequence ID" value="KAJ6255293.1"/>
    <property type="molecule type" value="Genomic_DNA"/>
</dbReference>
<feature type="transmembrane region" description="Helical" evidence="5">
    <location>
        <begin position="12"/>
        <end position="32"/>
    </location>
</feature>
<proteinExistence type="inferred from homology"/>
<dbReference type="InterPro" id="IPR007269">
    <property type="entry name" value="ICMT_MeTrfase"/>
</dbReference>
<feature type="region of interest" description="Disordered" evidence="6">
    <location>
        <begin position="228"/>
        <end position="250"/>
    </location>
</feature>
<keyword evidence="4 5" id="KW-0472">Membrane</keyword>
<dbReference type="Proteomes" id="UP001146793">
    <property type="component" value="Unassembled WGS sequence"/>
</dbReference>
<dbReference type="PANTHER" id="PTHR12714">
    <property type="entry name" value="PROTEIN-S ISOPRENYLCYSTEINE O-METHYLTRANSFERASE"/>
    <property type="match status" value="1"/>
</dbReference>
<accession>A0AAV7ZGQ8</accession>
<sequence length="250" mass="28726">MTTGIEWNTTYWLIIWCVVALINILSIFFGHHKALEHTKWRSQYPREKADRIAHIYGFLGGYLFFLTLTLLWLLPQSRFVLPNVKIIKWNFTYISFLVFGLCFVCSFILGIGSVTKLSLNTSQYLHANEVIKTGVYGFVRHPQYLACLLAHIGFCFLMSGILSVMYTPALLVLLFLMSKKEEKELMKEFGDYKEYKSQVPMYIPTLNSCKKQNPNKWKGNNLLTSSDLSSSLSSNDNSSSNNNENTNLIK</sequence>
<dbReference type="GO" id="GO:0004671">
    <property type="term" value="F:protein C-terminal S-isoprenylcysteine carboxyl O-methyltransferase activity"/>
    <property type="evidence" value="ECO:0007669"/>
    <property type="project" value="UniProtKB-EC"/>
</dbReference>
<dbReference type="Pfam" id="PF04140">
    <property type="entry name" value="ICMT"/>
    <property type="match status" value="1"/>
</dbReference>
<feature type="transmembrane region" description="Helical" evidence="5">
    <location>
        <begin position="86"/>
        <end position="111"/>
    </location>
</feature>
<organism evidence="7 9">
    <name type="scientific">Anaeramoeba flamelloides</name>
    <dbReference type="NCBI Taxonomy" id="1746091"/>
    <lineage>
        <taxon>Eukaryota</taxon>
        <taxon>Metamonada</taxon>
        <taxon>Anaeramoebidae</taxon>
        <taxon>Anaeramoeba</taxon>
    </lineage>
</organism>
<keyword evidence="3 5" id="KW-1133">Transmembrane helix</keyword>
<dbReference type="Gene3D" id="1.20.120.1630">
    <property type="match status" value="1"/>
</dbReference>
<keyword evidence="5" id="KW-0256">Endoplasmic reticulum</keyword>
<evidence type="ECO:0000256" key="2">
    <source>
        <dbReference type="ARBA" id="ARBA00022692"/>
    </source>
</evidence>
<protein>
    <recommendedName>
        <fullName evidence="5">Protein-S-isoprenylcysteine O-methyltransferase</fullName>
        <ecNumber evidence="5">2.1.1.100</ecNumber>
    </recommendedName>
</protein>
<comment type="catalytic activity">
    <reaction evidence="5">
        <text>[protein]-C-terminal S-[(2E,6E)-farnesyl]-L-cysteine + S-adenosyl-L-methionine = [protein]-C-terminal S-[(2E,6E)-farnesyl]-L-cysteine methyl ester + S-adenosyl-L-homocysteine</text>
        <dbReference type="Rhea" id="RHEA:21672"/>
        <dbReference type="Rhea" id="RHEA-COMP:12125"/>
        <dbReference type="Rhea" id="RHEA-COMP:12126"/>
        <dbReference type="ChEBI" id="CHEBI:57856"/>
        <dbReference type="ChEBI" id="CHEBI:59789"/>
        <dbReference type="ChEBI" id="CHEBI:90510"/>
        <dbReference type="ChEBI" id="CHEBI:90511"/>
        <dbReference type="EC" id="2.1.1.100"/>
    </reaction>
</comment>
<evidence type="ECO:0000313" key="7">
    <source>
        <dbReference type="EMBL" id="KAJ3439635.1"/>
    </source>
</evidence>
<evidence type="ECO:0000313" key="10">
    <source>
        <dbReference type="Proteomes" id="UP001150062"/>
    </source>
</evidence>
<keyword evidence="5" id="KW-0489">Methyltransferase</keyword>
<dbReference type="GO" id="GO:0005789">
    <property type="term" value="C:endoplasmic reticulum membrane"/>
    <property type="evidence" value="ECO:0007669"/>
    <property type="project" value="UniProtKB-SubCell"/>
</dbReference>
<evidence type="ECO:0000256" key="6">
    <source>
        <dbReference type="SAM" id="MobiDB-lite"/>
    </source>
</evidence>
<dbReference type="AlphaFoldDB" id="A0AAV7ZGQ8"/>
<dbReference type="EC" id="2.1.1.100" evidence="5"/>
<evidence type="ECO:0000256" key="4">
    <source>
        <dbReference type="ARBA" id="ARBA00023136"/>
    </source>
</evidence>
<name>A0AAV7ZGQ8_9EUKA</name>
<reference evidence="8" key="1">
    <citation type="submission" date="2022-08" db="EMBL/GenBank/DDBJ databases">
        <title>Novel sulfate-reducing endosymbionts in the free-living metamonad Anaeramoeba.</title>
        <authorList>
            <person name="Jerlstrom-Hultqvist J."/>
            <person name="Cepicka I."/>
            <person name="Gallot-Lavallee L."/>
            <person name="Salas-Leiva D."/>
            <person name="Curtis B.A."/>
            <person name="Zahonova K."/>
            <person name="Pipaliya S."/>
            <person name="Dacks J."/>
            <person name="Roger A.J."/>
        </authorList>
    </citation>
    <scope>NUCLEOTIDE SEQUENCE</scope>
    <source>
        <strain evidence="8">Schooner1</strain>
    </source>
</reference>
<dbReference type="GO" id="GO:0032259">
    <property type="term" value="P:methylation"/>
    <property type="evidence" value="ECO:0007669"/>
    <property type="project" value="UniProtKB-KW"/>
</dbReference>
<keyword evidence="5" id="KW-0949">S-adenosyl-L-methionine</keyword>
<gene>
    <name evidence="7" type="ORF">M0812_15671</name>
    <name evidence="8" type="ORF">M0813_11508</name>
</gene>
<comment type="subcellular location">
    <subcellularLocation>
        <location evidence="5">Endoplasmic reticulum membrane</location>
        <topology evidence="5">Multi-pass membrane protein</topology>
    </subcellularLocation>
    <subcellularLocation>
        <location evidence="1">Membrane</location>
        <topology evidence="1">Multi-pass membrane protein</topology>
    </subcellularLocation>
</comment>
<feature type="transmembrane region" description="Helical" evidence="5">
    <location>
        <begin position="52"/>
        <end position="74"/>
    </location>
</feature>
<dbReference type="PANTHER" id="PTHR12714:SF24">
    <property type="entry name" value="SLR1182 PROTEIN"/>
    <property type="match status" value="1"/>
</dbReference>
<evidence type="ECO:0000256" key="3">
    <source>
        <dbReference type="ARBA" id="ARBA00022989"/>
    </source>
</evidence>
<evidence type="ECO:0000313" key="9">
    <source>
        <dbReference type="Proteomes" id="UP001146793"/>
    </source>
</evidence>
<keyword evidence="2 5" id="KW-0812">Transmembrane</keyword>
<keyword evidence="10" id="KW-1185">Reference proteome</keyword>
<dbReference type="EMBL" id="JANTQA010000032">
    <property type="protein sequence ID" value="KAJ3439635.1"/>
    <property type="molecule type" value="Genomic_DNA"/>
</dbReference>
<comment type="similarity">
    <text evidence="5">Belongs to the class VI-like SAM-binding methyltransferase superfamily. Isoprenylcysteine carboxyl methyltransferase family.</text>
</comment>
<feature type="transmembrane region" description="Helical" evidence="5">
    <location>
        <begin position="148"/>
        <end position="177"/>
    </location>
</feature>
<evidence type="ECO:0000256" key="1">
    <source>
        <dbReference type="ARBA" id="ARBA00004141"/>
    </source>
</evidence>
<dbReference type="Proteomes" id="UP001150062">
    <property type="component" value="Unassembled WGS sequence"/>
</dbReference>